<dbReference type="HAMAP" id="MF_00412">
    <property type="entry name" value="ProA"/>
    <property type="match status" value="1"/>
</dbReference>
<dbReference type="NCBIfam" id="NF001221">
    <property type="entry name" value="PRK00197.1"/>
    <property type="match status" value="1"/>
</dbReference>
<organism evidence="9">
    <name type="scientific">Hyperionvirus sp</name>
    <dbReference type="NCBI Taxonomy" id="2487770"/>
    <lineage>
        <taxon>Viruses</taxon>
        <taxon>Varidnaviria</taxon>
        <taxon>Bamfordvirae</taxon>
        <taxon>Nucleocytoviricota</taxon>
        <taxon>Megaviricetes</taxon>
        <taxon>Imitervirales</taxon>
        <taxon>Mimiviridae</taxon>
        <taxon>Klosneuvirinae</taxon>
    </lineage>
</organism>
<evidence type="ECO:0000256" key="4">
    <source>
        <dbReference type="ARBA" id="ARBA00022650"/>
    </source>
</evidence>
<dbReference type="PANTHER" id="PTHR11063:SF8">
    <property type="entry name" value="DELTA-1-PYRROLINE-5-CARBOXYLATE SYNTHASE"/>
    <property type="match status" value="1"/>
</dbReference>
<keyword evidence="5" id="KW-0521">NADP</keyword>
<accession>A0A3G5A657</accession>
<dbReference type="InterPro" id="IPR015590">
    <property type="entry name" value="Aldehyde_DH_dom"/>
</dbReference>
<dbReference type="UniPathway" id="UPA00098">
    <property type="reaction ID" value="UER00360"/>
</dbReference>
<reference evidence="9" key="1">
    <citation type="submission" date="2018-10" db="EMBL/GenBank/DDBJ databases">
        <title>Hidden diversity of soil giant viruses.</title>
        <authorList>
            <person name="Schulz F."/>
            <person name="Alteio L."/>
            <person name="Goudeau D."/>
            <person name="Ryan E.M."/>
            <person name="Malmstrom R.R."/>
            <person name="Blanchard J."/>
            <person name="Woyke T."/>
        </authorList>
    </citation>
    <scope>NUCLEOTIDE SEQUENCE</scope>
    <source>
        <strain evidence="9">HYV1</strain>
    </source>
</reference>
<keyword evidence="3" id="KW-0028">Amino-acid biosynthesis</keyword>
<feature type="domain" description="Aldehyde dehydrogenase" evidence="8">
    <location>
        <begin position="7"/>
        <end position="269"/>
    </location>
</feature>
<dbReference type="FunFam" id="3.40.309.10:FF:000006">
    <property type="entry name" value="Gamma-glutamyl phosphate reductase"/>
    <property type="match status" value="1"/>
</dbReference>
<dbReference type="EMBL" id="MK072384">
    <property type="protein sequence ID" value="AYV82736.1"/>
    <property type="molecule type" value="Genomic_DNA"/>
</dbReference>
<protein>
    <recommendedName>
        <fullName evidence="2">glutamate-5-semialdehyde dehydrogenase</fullName>
        <ecNumber evidence="2">1.2.1.41</ecNumber>
    </recommendedName>
</protein>
<evidence type="ECO:0000256" key="1">
    <source>
        <dbReference type="ARBA" id="ARBA00004985"/>
    </source>
</evidence>
<evidence type="ECO:0000259" key="8">
    <source>
        <dbReference type="Pfam" id="PF00171"/>
    </source>
</evidence>
<dbReference type="PROSITE" id="PS01223">
    <property type="entry name" value="PROA"/>
    <property type="match status" value="1"/>
</dbReference>
<dbReference type="InterPro" id="IPR000965">
    <property type="entry name" value="GPR_dom"/>
</dbReference>
<evidence type="ECO:0000256" key="5">
    <source>
        <dbReference type="ARBA" id="ARBA00022857"/>
    </source>
</evidence>
<evidence type="ECO:0000256" key="2">
    <source>
        <dbReference type="ARBA" id="ARBA00013002"/>
    </source>
</evidence>
<dbReference type="InterPro" id="IPR012134">
    <property type="entry name" value="Glu-5-SA_DH"/>
</dbReference>
<comment type="catalytic activity">
    <reaction evidence="7">
        <text>L-glutamate 5-semialdehyde + phosphate + NADP(+) = L-glutamyl 5-phosphate + NADPH + H(+)</text>
        <dbReference type="Rhea" id="RHEA:19541"/>
        <dbReference type="ChEBI" id="CHEBI:15378"/>
        <dbReference type="ChEBI" id="CHEBI:43474"/>
        <dbReference type="ChEBI" id="CHEBI:57783"/>
        <dbReference type="ChEBI" id="CHEBI:58066"/>
        <dbReference type="ChEBI" id="CHEBI:58274"/>
        <dbReference type="ChEBI" id="CHEBI:58349"/>
        <dbReference type="EC" id="1.2.1.41"/>
    </reaction>
</comment>
<dbReference type="PIRSF" id="PIRSF000151">
    <property type="entry name" value="GPR"/>
    <property type="match status" value="1"/>
</dbReference>
<dbReference type="InterPro" id="IPR016161">
    <property type="entry name" value="Ald_DH/histidinol_DH"/>
</dbReference>
<dbReference type="InterPro" id="IPR016162">
    <property type="entry name" value="Ald_DH_N"/>
</dbReference>
<name>A0A3G5A657_9VIRU</name>
<dbReference type="InterPro" id="IPR020593">
    <property type="entry name" value="G-glutamylP_reductase_CS"/>
</dbReference>
<dbReference type="Pfam" id="PF00171">
    <property type="entry name" value="Aldedh"/>
    <property type="match status" value="1"/>
</dbReference>
<dbReference type="GO" id="GO:0004350">
    <property type="term" value="F:glutamate-5-semialdehyde dehydrogenase activity"/>
    <property type="evidence" value="ECO:0007669"/>
    <property type="project" value="UniProtKB-EC"/>
</dbReference>
<dbReference type="GO" id="GO:0055129">
    <property type="term" value="P:L-proline biosynthetic process"/>
    <property type="evidence" value="ECO:0007669"/>
    <property type="project" value="UniProtKB-UniPathway"/>
</dbReference>
<dbReference type="Gene3D" id="3.40.605.10">
    <property type="entry name" value="Aldehyde Dehydrogenase, Chain A, domain 1"/>
    <property type="match status" value="1"/>
</dbReference>
<dbReference type="CDD" id="cd07079">
    <property type="entry name" value="ALDH_F18-19_ProA-GPR"/>
    <property type="match status" value="1"/>
</dbReference>
<sequence>MNNVRAAAGFLANLSNDQKNDILTSISNALERDAEVISKANELDRADLLIPKVLRDRLVLDRKKLANVISGIGDIIKMSDPVGVETIDRDIYPSLRLKRVSYPIGVIAVIFESRPDVFIQIVSLAIKSGNAVILKCGKEAINTCKQLHQTILNAHPQIPPDGIQLLTTREATNDLLKMDKHIDLIIPRGSKELINYVKSNTKIPVIGHSDGICHIYVESAPKIAVDIIVDSKVQNPSACNSVETVLIHSSIADTFIPALAQRLKAHSVQLRGDLRTQQIHPMQNIIDWSTEYCDLIISIKIVDSLDEAISHINNYGSHHTDAIISEDSDSVNKFFKNVDSANVFNNCSTRLSDGYRYGFGAEIGISTQKQPPRGPVALEGLITYKYQLTNPTQQKFDL</sequence>
<dbReference type="EC" id="1.2.1.41" evidence="2"/>
<evidence type="ECO:0000313" key="9">
    <source>
        <dbReference type="EMBL" id="AYV82736.1"/>
    </source>
</evidence>
<evidence type="ECO:0000256" key="3">
    <source>
        <dbReference type="ARBA" id="ARBA00022605"/>
    </source>
</evidence>
<dbReference type="GO" id="GO:0050661">
    <property type="term" value="F:NADP binding"/>
    <property type="evidence" value="ECO:0007669"/>
    <property type="project" value="InterPro"/>
</dbReference>
<dbReference type="NCBIfam" id="TIGR00407">
    <property type="entry name" value="proA"/>
    <property type="match status" value="1"/>
</dbReference>
<keyword evidence="4" id="KW-0641">Proline biosynthesis</keyword>
<comment type="pathway">
    <text evidence="1">Amino-acid biosynthesis; L-proline biosynthesis; L-glutamate 5-semialdehyde from L-glutamate: step 2/2.</text>
</comment>
<dbReference type="InterPro" id="IPR016163">
    <property type="entry name" value="Ald_DH_C"/>
</dbReference>
<evidence type="ECO:0000256" key="7">
    <source>
        <dbReference type="ARBA" id="ARBA00049024"/>
    </source>
</evidence>
<dbReference type="Gene3D" id="3.40.309.10">
    <property type="entry name" value="Aldehyde Dehydrogenase, Chain A, domain 2"/>
    <property type="match status" value="1"/>
</dbReference>
<evidence type="ECO:0000256" key="6">
    <source>
        <dbReference type="ARBA" id="ARBA00023002"/>
    </source>
</evidence>
<dbReference type="PANTHER" id="PTHR11063">
    <property type="entry name" value="GLUTAMATE SEMIALDEHYDE DEHYDROGENASE"/>
    <property type="match status" value="1"/>
</dbReference>
<proteinExistence type="inferred from homology"/>
<gene>
    <name evidence="9" type="ORF">Hyperionvirus2_104</name>
</gene>
<keyword evidence="6" id="KW-0560">Oxidoreductase</keyword>
<dbReference type="SUPFAM" id="SSF53720">
    <property type="entry name" value="ALDH-like"/>
    <property type="match status" value="1"/>
</dbReference>